<proteinExistence type="predicted"/>
<keyword evidence="2" id="KW-0812">Transmembrane</keyword>
<reference evidence="3" key="1">
    <citation type="submission" date="2019-11" db="UniProtKB">
        <authorList>
            <consortium name="WormBaseParasite"/>
        </authorList>
    </citation>
    <scope>IDENTIFICATION</scope>
</reference>
<evidence type="ECO:0000256" key="1">
    <source>
        <dbReference type="SAM" id="MobiDB-lite"/>
    </source>
</evidence>
<evidence type="ECO:0000313" key="3">
    <source>
        <dbReference type="WBParaSite" id="MCU_009552-RA"/>
    </source>
</evidence>
<sequence length="80" mass="8803">SNASAAANVEYPSPNTQNTGTTEHAALTIHRPEPHFSRHPSKSTTVATPLLSYYSSFACLPGWLLIFLACHWNAERHRIG</sequence>
<evidence type="ECO:0000256" key="2">
    <source>
        <dbReference type="SAM" id="Phobius"/>
    </source>
</evidence>
<name>A0A5K3FM60_MESCO</name>
<keyword evidence="2" id="KW-1133">Transmembrane helix</keyword>
<feature type="region of interest" description="Disordered" evidence="1">
    <location>
        <begin position="1"/>
        <end position="21"/>
    </location>
</feature>
<dbReference type="AlphaFoldDB" id="A0A5K3FM60"/>
<dbReference type="WBParaSite" id="MCU_009552-RA">
    <property type="protein sequence ID" value="MCU_009552-RA"/>
    <property type="gene ID" value="MCU_009552"/>
</dbReference>
<keyword evidence="2" id="KW-0472">Membrane</keyword>
<organism evidence="3">
    <name type="scientific">Mesocestoides corti</name>
    <name type="common">Flatworm</name>
    <dbReference type="NCBI Taxonomy" id="53468"/>
    <lineage>
        <taxon>Eukaryota</taxon>
        <taxon>Metazoa</taxon>
        <taxon>Spiralia</taxon>
        <taxon>Lophotrochozoa</taxon>
        <taxon>Platyhelminthes</taxon>
        <taxon>Cestoda</taxon>
        <taxon>Eucestoda</taxon>
        <taxon>Cyclophyllidea</taxon>
        <taxon>Mesocestoididae</taxon>
        <taxon>Mesocestoides</taxon>
    </lineage>
</organism>
<accession>A0A5K3FM60</accession>
<protein>
    <submittedName>
        <fullName evidence="3">Glycoprotein N</fullName>
    </submittedName>
</protein>
<feature type="transmembrane region" description="Helical" evidence="2">
    <location>
        <begin position="51"/>
        <end position="74"/>
    </location>
</feature>